<keyword evidence="2" id="KW-0732">Signal</keyword>
<protein>
    <submittedName>
        <fullName evidence="3">Uncharacterized protein</fullName>
    </submittedName>
</protein>
<dbReference type="Proteomes" id="UP000231516">
    <property type="component" value="Unassembled WGS sequence"/>
</dbReference>
<feature type="region of interest" description="Disordered" evidence="1">
    <location>
        <begin position="114"/>
        <end position="149"/>
    </location>
</feature>
<dbReference type="AlphaFoldDB" id="A0A2G5K3Q5"/>
<evidence type="ECO:0000313" key="4">
    <source>
        <dbReference type="Proteomes" id="UP000231516"/>
    </source>
</evidence>
<gene>
    <name evidence="3" type="ORF">BFP76_02755</name>
</gene>
<feature type="chain" id="PRO_5013572883" evidence="2">
    <location>
        <begin position="19"/>
        <end position="149"/>
    </location>
</feature>
<comment type="caution">
    <text evidence="3">The sequence shown here is derived from an EMBL/GenBank/DDBJ whole genome shotgun (WGS) entry which is preliminary data.</text>
</comment>
<sequence length="149" mass="16132">MNRRQFTKSILATGGVLAAPARLAIGAMGVSPAAAYAAKTGLDPYGMAGFAARIHDNLTLDTFTHNYSFPPDVATELMQHLIKSNIVAPANAQGVFKAIDYFDTPAPVQNIASDQPKLRKTLSRMKRHFDPDNTLDQTTDPTTEPDTDE</sequence>
<evidence type="ECO:0000313" key="3">
    <source>
        <dbReference type="EMBL" id="PIB24168.1"/>
    </source>
</evidence>
<feature type="compositionally biased region" description="Low complexity" evidence="1">
    <location>
        <begin position="132"/>
        <end position="142"/>
    </location>
</feature>
<reference evidence="3 4" key="1">
    <citation type="submission" date="2016-08" db="EMBL/GenBank/DDBJ databases">
        <title>Draft genome of Amylibacter sp. strain 4G11.</title>
        <authorList>
            <person name="Wong S.-K."/>
            <person name="Hamasaki K."/>
            <person name="Yoshizawa S."/>
        </authorList>
    </citation>
    <scope>NUCLEOTIDE SEQUENCE [LARGE SCALE GENOMIC DNA]</scope>
    <source>
        <strain evidence="3 4">4G11</strain>
    </source>
</reference>
<dbReference type="RefSeq" id="WP_099592447.1">
    <property type="nucleotide sequence ID" value="NZ_MDGM01000012.1"/>
</dbReference>
<proteinExistence type="predicted"/>
<accession>A0A2G5K3Q5</accession>
<name>A0A2G5K3Q5_9RHOB</name>
<keyword evidence="4" id="KW-1185">Reference proteome</keyword>
<feature type="compositionally biased region" description="Basic residues" evidence="1">
    <location>
        <begin position="118"/>
        <end position="127"/>
    </location>
</feature>
<dbReference type="EMBL" id="MDGM01000012">
    <property type="protein sequence ID" value="PIB24168.1"/>
    <property type="molecule type" value="Genomic_DNA"/>
</dbReference>
<evidence type="ECO:0000256" key="1">
    <source>
        <dbReference type="SAM" id="MobiDB-lite"/>
    </source>
</evidence>
<evidence type="ECO:0000256" key="2">
    <source>
        <dbReference type="SAM" id="SignalP"/>
    </source>
</evidence>
<organism evidence="3 4">
    <name type="scientific">Paramylibacter kogurei</name>
    <dbReference type="NCBI Taxonomy" id="1889778"/>
    <lineage>
        <taxon>Bacteria</taxon>
        <taxon>Pseudomonadati</taxon>
        <taxon>Pseudomonadota</taxon>
        <taxon>Alphaproteobacteria</taxon>
        <taxon>Rhodobacterales</taxon>
        <taxon>Paracoccaceae</taxon>
        <taxon>Paramylibacter</taxon>
    </lineage>
</organism>
<feature type="signal peptide" evidence="2">
    <location>
        <begin position="1"/>
        <end position="18"/>
    </location>
</feature>